<feature type="domain" description="RDD" evidence="7">
    <location>
        <begin position="22"/>
        <end position="129"/>
    </location>
</feature>
<gene>
    <name evidence="8" type="ORF">EV645_6421</name>
</gene>
<dbReference type="InterPro" id="IPR010432">
    <property type="entry name" value="RDD"/>
</dbReference>
<evidence type="ECO:0000259" key="7">
    <source>
        <dbReference type="Pfam" id="PF06271"/>
    </source>
</evidence>
<dbReference type="InterPro" id="IPR051791">
    <property type="entry name" value="Pra-immunoreactive"/>
</dbReference>
<dbReference type="Pfam" id="PF06271">
    <property type="entry name" value="RDD"/>
    <property type="match status" value="1"/>
</dbReference>
<keyword evidence="5 6" id="KW-0472">Membrane</keyword>
<evidence type="ECO:0000256" key="6">
    <source>
        <dbReference type="SAM" id="Phobius"/>
    </source>
</evidence>
<evidence type="ECO:0000256" key="5">
    <source>
        <dbReference type="ARBA" id="ARBA00023136"/>
    </source>
</evidence>
<evidence type="ECO:0000256" key="1">
    <source>
        <dbReference type="ARBA" id="ARBA00004651"/>
    </source>
</evidence>
<evidence type="ECO:0000256" key="4">
    <source>
        <dbReference type="ARBA" id="ARBA00022989"/>
    </source>
</evidence>
<dbReference type="EMBL" id="SHKR01000015">
    <property type="protein sequence ID" value="RZU11261.1"/>
    <property type="molecule type" value="Genomic_DNA"/>
</dbReference>
<feature type="transmembrane region" description="Helical" evidence="6">
    <location>
        <begin position="29"/>
        <end position="49"/>
    </location>
</feature>
<dbReference type="OrthoDB" id="5245023at2"/>
<dbReference type="GO" id="GO:0005886">
    <property type="term" value="C:plasma membrane"/>
    <property type="evidence" value="ECO:0007669"/>
    <property type="project" value="UniProtKB-SubCell"/>
</dbReference>
<evidence type="ECO:0000256" key="3">
    <source>
        <dbReference type="ARBA" id="ARBA00022692"/>
    </source>
</evidence>
<protein>
    <submittedName>
        <fullName evidence="8">RDD family protein</fullName>
    </submittedName>
</protein>
<evidence type="ECO:0000256" key="2">
    <source>
        <dbReference type="ARBA" id="ARBA00022475"/>
    </source>
</evidence>
<evidence type="ECO:0000313" key="9">
    <source>
        <dbReference type="Proteomes" id="UP000292027"/>
    </source>
</evidence>
<dbReference type="Proteomes" id="UP000292027">
    <property type="component" value="Unassembled WGS sequence"/>
</dbReference>
<reference evidence="8 9" key="1">
    <citation type="journal article" date="2015" name="Stand. Genomic Sci.">
        <title>Genomic Encyclopedia of Bacterial and Archaeal Type Strains, Phase III: the genomes of soil and plant-associated and newly described type strains.</title>
        <authorList>
            <person name="Whitman W.B."/>
            <person name="Woyke T."/>
            <person name="Klenk H.P."/>
            <person name="Zhou Y."/>
            <person name="Lilburn T.G."/>
            <person name="Beck B.J."/>
            <person name="De Vos P."/>
            <person name="Vandamme P."/>
            <person name="Eisen J.A."/>
            <person name="Garrity G."/>
            <person name="Hugenholtz P."/>
            <person name="Kyrpides N.C."/>
        </authorList>
    </citation>
    <scope>NUCLEOTIDE SEQUENCE [LARGE SCALE GENOMIC DNA]</scope>
    <source>
        <strain evidence="8 9">VKM Ac-2540</strain>
    </source>
</reference>
<evidence type="ECO:0000313" key="8">
    <source>
        <dbReference type="EMBL" id="RZU11261.1"/>
    </source>
</evidence>
<dbReference type="RefSeq" id="WP_130447724.1">
    <property type="nucleotide sequence ID" value="NZ_SHKR01000015.1"/>
</dbReference>
<accession>A0A4Q7WMF6</accession>
<name>A0A4Q7WMF6_9ACTN</name>
<keyword evidence="9" id="KW-1185">Reference proteome</keyword>
<keyword evidence="4 6" id="KW-1133">Transmembrane helix</keyword>
<comment type="subcellular location">
    <subcellularLocation>
        <location evidence="1">Cell membrane</location>
        <topology evidence="1">Multi-pass membrane protein</topology>
    </subcellularLocation>
</comment>
<organism evidence="8 9">
    <name type="scientific">Kribbella rubisoli</name>
    <dbReference type="NCBI Taxonomy" id="3075929"/>
    <lineage>
        <taxon>Bacteria</taxon>
        <taxon>Bacillati</taxon>
        <taxon>Actinomycetota</taxon>
        <taxon>Actinomycetes</taxon>
        <taxon>Propionibacteriales</taxon>
        <taxon>Kribbellaceae</taxon>
        <taxon>Kribbella</taxon>
    </lineage>
</organism>
<proteinExistence type="predicted"/>
<keyword evidence="2" id="KW-1003">Cell membrane</keyword>
<comment type="caution">
    <text evidence="8">The sequence shown here is derived from an EMBL/GenBank/DDBJ whole genome shotgun (WGS) entry which is preliminary data.</text>
</comment>
<feature type="transmembrane region" description="Helical" evidence="6">
    <location>
        <begin position="69"/>
        <end position="90"/>
    </location>
</feature>
<feature type="transmembrane region" description="Helical" evidence="6">
    <location>
        <begin position="111"/>
        <end position="132"/>
    </location>
</feature>
<keyword evidence="3 6" id="KW-0812">Transmembrane</keyword>
<sequence length="160" mass="17195">MRTDGPVSIVPREALQYQGRRAGLVTRSVAGVIDGIVVVVAVLAGYVGVNGLRFLVRPRGFQFSEASPLPAVTTVLLVLVGYLFVAWSITGRTYGCHVMGLRVVGRGGERTGPLVALLRALFCVLFPLGLLLCAGGRQHSLQDVVLRTSVIYDWRPGPPR</sequence>
<dbReference type="PANTHER" id="PTHR36115">
    <property type="entry name" value="PROLINE-RICH ANTIGEN HOMOLOG-RELATED"/>
    <property type="match status" value="1"/>
</dbReference>
<dbReference type="AlphaFoldDB" id="A0A4Q7WMF6"/>